<dbReference type="InterPro" id="IPR036291">
    <property type="entry name" value="NAD(P)-bd_dom_sf"/>
</dbReference>
<dbReference type="InterPro" id="IPR001509">
    <property type="entry name" value="Epimerase_deHydtase"/>
</dbReference>
<name>A0A1I0RNQ5_9BACT</name>
<dbReference type="Proteomes" id="UP000199310">
    <property type="component" value="Unassembled WGS sequence"/>
</dbReference>
<protein>
    <submittedName>
        <fullName evidence="2">Dihydroflavonol-4-reductase</fullName>
    </submittedName>
</protein>
<accession>A0A1I0RNQ5</accession>
<evidence type="ECO:0000313" key="3">
    <source>
        <dbReference type="Proteomes" id="UP000199310"/>
    </source>
</evidence>
<evidence type="ECO:0000259" key="1">
    <source>
        <dbReference type="Pfam" id="PF01370"/>
    </source>
</evidence>
<dbReference type="GO" id="GO:0004029">
    <property type="term" value="F:aldehyde dehydrogenase (NAD+) activity"/>
    <property type="evidence" value="ECO:0007669"/>
    <property type="project" value="TreeGrafter"/>
</dbReference>
<gene>
    <name evidence="2" type="ORF">SAMN04488122_3162</name>
</gene>
<dbReference type="Gene3D" id="3.40.50.720">
    <property type="entry name" value="NAD(P)-binding Rossmann-like Domain"/>
    <property type="match status" value="1"/>
</dbReference>
<dbReference type="PANTHER" id="PTHR48079:SF6">
    <property type="entry name" value="NAD(P)-BINDING DOMAIN-CONTAINING PROTEIN-RELATED"/>
    <property type="match status" value="1"/>
</dbReference>
<dbReference type="PANTHER" id="PTHR48079">
    <property type="entry name" value="PROTEIN YEEZ"/>
    <property type="match status" value="1"/>
</dbReference>
<dbReference type="InterPro" id="IPR051783">
    <property type="entry name" value="NAD(P)-dependent_oxidoreduct"/>
</dbReference>
<proteinExistence type="predicted"/>
<feature type="domain" description="NAD-dependent epimerase/dehydratase" evidence="1">
    <location>
        <begin position="4"/>
        <end position="227"/>
    </location>
</feature>
<dbReference type="EMBL" id="FOJG01000001">
    <property type="protein sequence ID" value="SEW42971.1"/>
    <property type="molecule type" value="Genomic_DNA"/>
</dbReference>
<dbReference type="SUPFAM" id="SSF51735">
    <property type="entry name" value="NAD(P)-binding Rossmann-fold domains"/>
    <property type="match status" value="1"/>
</dbReference>
<dbReference type="GO" id="GO:0005737">
    <property type="term" value="C:cytoplasm"/>
    <property type="evidence" value="ECO:0007669"/>
    <property type="project" value="TreeGrafter"/>
</dbReference>
<dbReference type="STRING" id="29529.SAMN04488122_3162"/>
<organism evidence="2 3">
    <name type="scientific">Chitinophaga arvensicola</name>
    <dbReference type="NCBI Taxonomy" id="29529"/>
    <lineage>
        <taxon>Bacteria</taxon>
        <taxon>Pseudomonadati</taxon>
        <taxon>Bacteroidota</taxon>
        <taxon>Chitinophagia</taxon>
        <taxon>Chitinophagales</taxon>
        <taxon>Chitinophagaceae</taxon>
        <taxon>Chitinophaga</taxon>
    </lineage>
</organism>
<evidence type="ECO:0000313" key="2">
    <source>
        <dbReference type="EMBL" id="SEW42971.1"/>
    </source>
</evidence>
<dbReference type="Pfam" id="PF01370">
    <property type="entry name" value="Epimerase"/>
    <property type="match status" value="1"/>
</dbReference>
<dbReference type="AlphaFoldDB" id="A0A1I0RNQ5"/>
<dbReference type="OrthoDB" id="9803111at2"/>
<sequence>MKKVLITGANGFLGANLTRELYRMGFDIKILIRPSADLKGIADIPCEIFYGCIDNNNDVQEAVKGCHIVIHAACITEQWGISFAEYERTNFTATKYITSACITHQVEKFIYVSTANTIGPGNKNNPGNELNGFTLFNANSGYINSKYLAQQYVLEQVSASQLPGIVVNPTFMIGPHDTKPSSGKLILYGLKHRLLFYPPGGKNFVHIKDVCRGIINAIEKGKTGDCYLLAGQNLSYAEFFRLLRKISGKRQLLIRIPAFVLKTAGFFSSLTRLPGKLNYTTAYLLCLDNYYSGKKSERELQLRYTPVEAAVTGALNWFKENNYI</sequence>
<dbReference type="RefSeq" id="WP_089896278.1">
    <property type="nucleotide sequence ID" value="NZ_FOJG01000001.1"/>
</dbReference>
<keyword evidence="3" id="KW-1185">Reference proteome</keyword>
<reference evidence="3" key="1">
    <citation type="submission" date="2016-10" db="EMBL/GenBank/DDBJ databases">
        <authorList>
            <person name="Varghese N."/>
            <person name="Submissions S."/>
        </authorList>
    </citation>
    <scope>NUCLEOTIDE SEQUENCE [LARGE SCALE GENOMIC DNA]</scope>
    <source>
        <strain evidence="3">DSM 3695</strain>
    </source>
</reference>